<proteinExistence type="predicted"/>
<dbReference type="InterPro" id="IPR001304">
    <property type="entry name" value="C-type_lectin-like"/>
</dbReference>
<dbReference type="InterPro" id="IPR016187">
    <property type="entry name" value="CTDL_fold"/>
</dbReference>
<dbReference type="PROSITE" id="PS50041">
    <property type="entry name" value="C_TYPE_LECTIN_2"/>
    <property type="match status" value="1"/>
</dbReference>
<evidence type="ECO:0000256" key="2">
    <source>
        <dbReference type="SAM" id="SignalP"/>
    </source>
</evidence>
<feature type="signal peptide" evidence="2">
    <location>
        <begin position="1"/>
        <end position="23"/>
    </location>
</feature>
<keyword evidence="5" id="KW-1185">Reference proteome</keyword>
<dbReference type="GeneTree" id="ENSGT01150000286973"/>
<feature type="chain" id="PRO_5025459809" description="C-type lectin domain-containing protein" evidence="2">
    <location>
        <begin position="24"/>
        <end position="204"/>
    </location>
</feature>
<sequence>MDGRRNLLLQLLSFAALLLFGESFMFFNRERWSVYICTCQCQAGWRQYEDRCYLFSNDTKTWLEGEMRTHLETSIGKLFFLIILMSFFFQLWLRTQIGADIFWIGLNDQVVEGTWEWSDGTTYIEYLFWMQGQPDDWGGAEDCVQVVGYSNGVSASSMSFLLFCCFYQKCSKISCQVQAGNTQFAWSDAQSSPHTNWAANEPTV</sequence>
<dbReference type="Pfam" id="PF00059">
    <property type="entry name" value="Lectin_C"/>
    <property type="match status" value="1"/>
</dbReference>
<dbReference type="SUPFAM" id="SSF56436">
    <property type="entry name" value="C-type lectin-like"/>
    <property type="match status" value="1"/>
</dbReference>
<keyword evidence="1" id="KW-0812">Transmembrane</keyword>
<feature type="transmembrane region" description="Helical" evidence="1">
    <location>
        <begin position="75"/>
        <end position="93"/>
    </location>
</feature>
<accession>A0A674P9M7</accession>
<feature type="domain" description="C-type lectin" evidence="3">
    <location>
        <begin position="48"/>
        <end position="166"/>
    </location>
</feature>
<dbReference type="Proteomes" id="UP000005226">
    <property type="component" value="Chromosome 6"/>
</dbReference>
<evidence type="ECO:0000313" key="5">
    <source>
        <dbReference type="Proteomes" id="UP000005226"/>
    </source>
</evidence>
<reference evidence="4" key="2">
    <citation type="submission" date="2025-08" db="UniProtKB">
        <authorList>
            <consortium name="Ensembl"/>
        </authorList>
    </citation>
    <scope>IDENTIFICATION</scope>
</reference>
<keyword evidence="2" id="KW-0732">Signal</keyword>
<dbReference type="PANTHER" id="PTHR22801">
    <property type="entry name" value="LITHOSTATHINE"/>
    <property type="match status" value="1"/>
</dbReference>
<dbReference type="Gene3D" id="3.10.100.10">
    <property type="entry name" value="Mannose-Binding Protein A, subunit A"/>
    <property type="match status" value="1"/>
</dbReference>
<dbReference type="Ensembl" id="ENSTRUT00000076278.1">
    <property type="protein sequence ID" value="ENSTRUP00000082361.1"/>
    <property type="gene ID" value="ENSTRUG00000024761.2"/>
</dbReference>
<dbReference type="AlphaFoldDB" id="A0A674P9M7"/>
<dbReference type="InterPro" id="IPR050801">
    <property type="entry name" value="Ca-Dep_Lectins_ImmuneDev"/>
</dbReference>
<protein>
    <recommendedName>
        <fullName evidence="3">C-type lectin domain-containing protein</fullName>
    </recommendedName>
</protein>
<dbReference type="InterPro" id="IPR016186">
    <property type="entry name" value="C-type_lectin-like/link_sf"/>
</dbReference>
<evidence type="ECO:0000256" key="1">
    <source>
        <dbReference type="SAM" id="Phobius"/>
    </source>
</evidence>
<evidence type="ECO:0000313" key="4">
    <source>
        <dbReference type="Ensembl" id="ENSTRUP00000082361.1"/>
    </source>
</evidence>
<organism evidence="4 5">
    <name type="scientific">Takifugu rubripes</name>
    <name type="common">Japanese pufferfish</name>
    <name type="synonym">Fugu rubripes</name>
    <dbReference type="NCBI Taxonomy" id="31033"/>
    <lineage>
        <taxon>Eukaryota</taxon>
        <taxon>Metazoa</taxon>
        <taxon>Chordata</taxon>
        <taxon>Craniata</taxon>
        <taxon>Vertebrata</taxon>
        <taxon>Euteleostomi</taxon>
        <taxon>Actinopterygii</taxon>
        <taxon>Neopterygii</taxon>
        <taxon>Teleostei</taxon>
        <taxon>Neoteleostei</taxon>
        <taxon>Acanthomorphata</taxon>
        <taxon>Eupercaria</taxon>
        <taxon>Tetraodontiformes</taxon>
        <taxon>Tetradontoidea</taxon>
        <taxon>Tetraodontidae</taxon>
        <taxon>Takifugu</taxon>
    </lineage>
</organism>
<name>A0A674P9M7_TAKRU</name>
<keyword evidence="1" id="KW-1133">Transmembrane helix</keyword>
<evidence type="ECO:0000259" key="3">
    <source>
        <dbReference type="PROSITE" id="PS50041"/>
    </source>
</evidence>
<reference evidence="4 5" key="1">
    <citation type="journal article" date="2011" name="Genome Biol. Evol.">
        <title>Integration of the genetic map and genome assembly of fugu facilitates insights into distinct features of genome evolution in teleosts and mammals.</title>
        <authorList>
            <person name="Kai W."/>
            <person name="Kikuchi K."/>
            <person name="Tohari S."/>
            <person name="Chew A.K."/>
            <person name="Tay A."/>
            <person name="Fujiwara A."/>
            <person name="Hosoya S."/>
            <person name="Suetake H."/>
            <person name="Naruse K."/>
            <person name="Brenner S."/>
            <person name="Suzuki Y."/>
            <person name="Venkatesh B."/>
        </authorList>
    </citation>
    <scope>NUCLEOTIDE SEQUENCE [LARGE SCALE GENOMIC DNA]</scope>
</reference>
<dbReference type="SMART" id="SM00034">
    <property type="entry name" value="CLECT"/>
    <property type="match status" value="1"/>
</dbReference>
<keyword evidence="1" id="KW-0472">Membrane</keyword>
<reference evidence="4" key="3">
    <citation type="submission" date="2025-09" db="UniProtKB">
        <authorList>
            <consortium name="Ensembl"/>
        </authorList>
    </citation>
    <scope>IDENTIFICATION</scope>
</reference>
<dbReference type="PANTHER" id="PTHR22801:SF63">
    <property type="entry name" value="C-TYPE LECTIN DOMAIN-CONTAINING PROTEIN"/>
    <property type="match status" value="1"/>
</dbReference>